<keyword evidence="1" id="KW-1133">Transmembrane helix</keyword>
<keyword evidence="1" id="KW-0472">Membrane</keyword>
<proteinExistence type="predicted"/>
<dbReference type="PATRIC" id="fig|1208918.3.peg.632"/>
<gene>
    <name evidence="2" type="ORF">CDEE_0089</name>
</gene>
<protein>
    <submittedName>
        <fullName evidence="2">Uncharacterized protein</fullName>
    </submittedName>
</protein>
<dbReference type="Proteomes" id="UP000011686">
    <property type="component" value="Chromosome"/>
</dbReference>
<organism evidence="2 3">
    <name type="scientific">Candidatus Kinetoplastidibacterium crithidiae TCC036E</name>
    <dbReference type="NCBI Taxonomy" id="1208918"/>
    <lineage>
        <taxon>Bacteria</taxon>
        <taxon>Pseudomonadati</taxon>
        <taxon>Pseudomonadota</taxon>
        <taxon>Betaproteobacteria</taxon>
        <taxon>Candidatus Kinetoplastidibacterium</taxon>
    </lineage>
</organism>
<accession>M1LV08</accession>
<keyword evidence="1" id="KW-0812">Transmembrane</keyword>
<reference evidence="2 3" key="1">
    <citation type="journal article" date="2013" name="Genome Biol. Evol.">
        <title>Genome evolution and phylogenomic analysis of candidatus kinetoplastibacterium, the betaproteobacterial endosymbionts of strigomonas and angomonas.</title>
        <authorList>
            <person name="Alves J.M."/>
            <person name="Serrano M.G."/>
            <person name="Maia da Silva F."/>
            <person name="Voegtly L.J."/>
            <person name="Matveyev A.V."/>
            <person name="Teixeira M.M."/>
            <person name="Camargo E.P."/>
            <person name="Buck G.A."/>
        </authorList>
    </citation>
    <scope>NUCLEOTIDE SEQUENCE [LARGE SCALE GENOMIC DNA]</scope>
    <source>
        <strain evidence="2 3">TCC036E</strain>
    </source>
</reference>
<dbReference type="EMBL" id="CP003804">
    <property type="protein sequence ID" value="AGF47931.1"/>
    <property type="molecule type" value="Genomic_DNA"/>
</dbReference>
<sequence length="152" mass="17410">MSDWNVTRIKYCSIFLSITSIVYILINAAMAANITIKNEWQINETIIAASSFYYDKNKKLYKFCKDATLSNNLFKITADEIFLDDISQVYEARSLNSVAFYLSNQLGYDLINGICSDLKYNNVTNTLYLSGKVKIIYLDLHIATNKEINIVK</sequence>
<dbReference type="HOGENOM" id="CLU_1718992_0_0_4"/>
<dbReference type="KEGG" id="kct:CDEE_0089"/>
<keyword evidence="3" id="KW-1185">Reference proteome</keyword>
<name>M1LV08_9PROT</name>
<feature type="transmembrane region" description="Helical" evidence="1">
    <location>
        <begin position="12"/>
        <end position="32"/>
    </location>
</feature>
<evidence type="ECO:0000313" key="3">
    <source>
        <dbReference type="Proteomes" id="UP000011686"/>
    </source>
</evidence>
<evidence type="ECO:0000256" key="1">
    <source>
        <dbReference type="SAM" id="Phobius"/>
    </source>
</evidence>
<dbReference type="AlphaFoldDB" id="M1LV08"/>
<evidence type="ECO:0000313" key="2">
    <source>
        <dbReference type="EMBL" id="AGF47931.1"/>
    </source>
</evidence>
<dbReference type="RefSeq" id="WP_015238750.1">
    <property type="nucleotide sequence ID" value="NC_020283.1"/>
</dbReference>